<dbReference type="GeneID" id="103122399"/>
<organism evidence="3 4">
    <name type="scientific">Erinaceus europaeus</name>
    <name type="common">Western European hedgehog</name>
    <dbReference type="NCBI Taxonomy" id="9365"/>
    <lineage>
        <taxon>Eukaryota</taxon>
        <taxon>Metazoa</taxon>
        <taxon>Chordata</taxon>
        <taxon>Craniata</taxon>
        <taxon>Vertebrata</taxon>
        <taxon>Euteleostomi</taxon>
        <taxon>Mammalia</taxon>
        <taxon>Eutheria</taxon>
        <taxon>Laurasiatheria</taxon>
        <taxon>Eulipotyphla</taxon>
        <taxon>Erinaceidae</taxon>
        <taxon>Erinaceinae</taxon>
        <taxon>Erinaceus</taxon>
    </lineage>
</organism>
<reference evidence="4" key="1">
    <citation type="submission" date="2025-08" db="UniProtKB">
        <authorList>
            <consortium name="RefSeq"/>
        </authorList>
    </citation>
    <scope>IDENTIFICATION</scope>
</reference>
<evidence type="ECO:0000313" key="4">
    <source>
        <dbReference type="RefSeq" id="XP_007533055.2"/>
    </source>
</evidence>
<feature type="compositionally biased region" description="Low complexity" evidence="1">
    <location>
        <begin position="39"/>
        <end position="72"/>
    </location>
</feature>
<feature type="region of interest" description="Disordered" evidence="1">
    <location>
        <begin position="23"/>
        <end position="251"/>
    </location>
</feature>
<gene>
    <name evidence="4" type="primary">MIIP</name>
</gene>
<dbReference type="PANTHER" id="PTHR34831:SF1">
    <property type="entry name" value="MIGRATION AND INVASION-INHIBITORY PROTEIN"/>
    <property type="match status" value="1"/>
</dbReference>
<dbReference type="RefSeq" id="XP_007533055.2">
    <property type="nucleotide sequence ID" value="XM_007532993.3"/>
</dbReference>
<evidence type="ECO:0000313" key="3">
    <source>
        <dbReference type="Proteomes" id="UP001652624"/>
    </source>
</evidence>
<dbReference type="OrthoDB" id="10002384at2759"/>
<protein>
    <submittedName>
        <fullName evidence="4">Migration and invasion-inhibitory protein</fullName>
    </submittedName>
</protein>
<dbReference type="PANTHER" id="PTHR34831">
    <property type="entry name" value="MIGRATION AND INVASION-INHIBITORY PROTEIN"/>
    <property type="match status" value="1"/>
</dbReference>
<dbReference type="eggNOG" id="ENOG502RZQ8">
    <property type="taxonomic scope" value="Eukaryota"/>
</dbReference>
<dbReference type="CTD" id="60672"/>
<evidence type="ECO:0000256" key="2">
    <source>
        <dbReference type="SAM" id="SignalP"/>
    </source>
</evidence>
<dbReference type="FunCoup" id="A0A1S3AD09">
    <property type="interactions" value="613"/>
</dbReference>
<feature type="compositionally biased region" description="Basic and acidic residues" evidence="1">
    <location>
        <begin position="103"/>
        <end position="116"/>
    </location>
</feature>
<sequence length="474" mass="52076">MRETPDAVRLRLLSLALLRQLRAGQEAVRRSVTRAAPQSGPDPSGSSSGRSSDTSSPPDTTSTPLGSSSSRDAPPRNPRNPRDLSAAPPARCPRQAARGHPRPRIEAWLRTRDSEHPQLSAAPGTWDPEHPQLSAASGIWDPEHPQLSEASDTWDPEHPQLLAGPGTWDPEHPQLSAGPGTWDSEHPQLSAASGTWDSEHPQLSEASGTRDPEHPQLSEASGSSGPRETQAGSSVPGQQSNRPQRVTFHQESLVPEKSWRLRPFLGYDWIAGTLDNKSTMSDQPDAFFSDLRQFREANQEECVASDSEPLFSSLPGSSEVDRDHECLYCYRVNRRLFLVPVDPSSPCRLCKVPRGQRGPESMAQPAQVRVSLPLSALDPPHRYRIHRRKSFDASNTLALPRHCLLGWDILPPKPERSSAPKSLDLWSSVPSEAQHRKLPAALPSCLALSDRVPHPTPTWSETQAPVPCARRLKP</sequence>
<dbReference type="InParanoid" id="A0A1S3AD09"/>
<feature type="region of interest" description="Disordered" evidence="1">
    <location>
        <begin position="453"/>
        <end position="474"/>
    </location>
</feature>
<accession>A0A1S3AD09</accession>
<keyword evidence="2" id="KW-0732">Signal</keyword>
<dbReference type="Pfam" id="PF15734">
    <property type="entry name" value="MIIP"/>
    <property type="match status" value="2"/>
</dbReference>
<dbReference type="GO" id="GO:0030336">
    <property type="term" value="P:negative regulation of cell migration"/>
    <property type="evidence" value="ECO:0007669"/>
    <property type="project" value="InterPro"/>
</dbReference>
<keyword evidence="3" id="KW-1185">Reference proteome</keyword>
<feature type="compositionally biased region" description="Low complexity" evidence="1">
    <location>
        <begin position="86"/>
        <end position="96"/>
    </location>
</feature>
<feature type="signal peptide" evidence="2">
    <location>
        <begin position="1"/>
        <end position="23"/>
    </location>
</feature>
<feature type="compositionally biased region" description="Basic and acidic residues" evidence="1">
    <location>
        <begin position="197"/>
        <end position="216"/>
    </location>
</feature>
<feature type="compositionally biased region" description="Polar residues" evidence="1">
    <location>
        <begin position="218"/>
        <end position="250"/>
    </location>
</feature>
<dbReference type="Proteomes" id="UP001652624">
    <property type="component" value="Chromosome 13"/>
</dbReference>
<dbReference type="AlphaFoldDB" id="A0A1S3AD09"/>
<dbReference type="GO" id="GO:0010972">
    <property type="term" value="P:negative regulation of G2/M transition of mitotic cell cycle"/>
    <property type="evidence" value="ECO:0007669"/>
    <property type="project" value="InterPro"/>
</dbReference>
<dbReference type="InterPro" id="IPR031466">
    <property type="entry name" value="MIIP"/>
</dbReference>
<feature type="chain" id="PRO_5047434962" evidence="2">
    <location>
        <begin position="24"/>
        <end position="474"/>
    </location>
</feature>
<proteinExistence type="predicted"/>
<name>A0A1S3AD09_ERIEU</name>
<evidence type="ECO:0000256" key="1">
    <source>
        <dbReference type="SAM" id="MobiDB-lite"/>
    </source>
</evidence>